<proteinExistence type="predicted"/>
<evidence type="ECO:0000259" key="1">
    <source>
        <dbReference type="Pfam" id="PF16405"/>
    </source>
</evidence>
<dbReference type="SUPFAM" id="SSF49265">
    <property type="entry name" value="Fibronectin type III"/>
    <property type="match status" value="1"/>
</dbReference>
<dbReference type="EMBL" id="CP032869">
    <property type="protein sequence ID" value="AYL93888.1"/>
    <property type="molecule type" value="Genomic_DNA"/>
</dbReference>
<dbReference type="InterPro" id="IPR013783">
    <property type="entry name" value="Ig-like_fold"/>
</dbReference>
<dbReference type="Proteomes" id="UP000270046">
    <property type="component" value="Chromosome"/>
</dbReference>
<dbReference type="RefSeq" id="WP_119407610.1">
    <property type="nucleotide sequence ID" value="NZ_CP032869.1"/>
</dbReference>
<protein>
    <submittedName>
        <fullName evidence="2">DUF5013 domain-containing protein</fullName>
    </submittedName>
</protein>
<dbReference type="InterPro" id="IPR036116">
    <property type="entry name" value="FN3_sf"/>
</dbReference>
<organism evidence="2 3">
    <name type="scientific">Mucilaginibacter celer</name>
    <dbReference type="NCBI Taxonomy" id="2305508"/>
    <lineage>
        <taxon>Bacteria</taxon>
        <taxon>Pseudomonadati</taxon>
        <taxon>Bacteroidota</taxon>
        <taxon>Sphingobacteriia</taxon>
        <taxon>Sphingobacteriales</taxon>
        <taxon>Sphingobacteriaceae</taxon>
        <taxon>Mucilaginibacter</taxon>
    </lineage>
</organism>
<dbReference type="Pfam" id="PF16389">
    <property type="entry name" value="DUF4998"/>
    <property type="match status" value="1"/>
</dbReference>
<dbReference type="AlphaFoldDB" id="A0A494VRC1"/>
<evidence type="ECO:0000313" key="2">
    <source>
        <dbReference type="EMBL" id="AYL93888.1"/>
    </source>
</evidence>
<dbReference type="OrthoDB" id="1043438at2"/>
<keyword evidence="3" id="KW-1185">Reference proteome</keyword>
<dbReference type="CDD" id="cd00063">
    <property type="entry name" value="FN3"/>
    <property type="match status" value="1"/>
</dbReference>
<dbReference type="Pfam" id="PF16405">
    <property type="entry name" value="DUF5013"/>
    <property type="match status" value="1"/>
</dbReference>
<name>A0A494VRC1_9SPHI</name>
<reference evidence="2 3" key="1">
    <citation type="submission" date="2018-10" db="EMBL/GenBank/DDBJ databases">
        <title>Genome sequencing of Mucilaginibacter sp. HYN0043.</title>
        <authorList>
            <person name="Kim M."/>
            <person name="Yi H."/>
        </authorList>
    </citation>
    <scope>NUCLEOTIDE SEQUENCE [LARGE SCALE GENOMIC DNA]</scope>
    <source>
        <strain evidence="2 3">HYN0043</strain>
    </source>
</reference>
<dbReference type="Gene3D" id="2.60.40.10">
    <property type="entry name" value="Immunoglobulins"/>
    <property type="match status" value="1"/>
</dbReference>
<feature type="domain" description="DUF5013" evidence="1">
    <location>
        <begin position="249"/>
        <end position="388"/>
    </location>
</feature>
<evidence type="ECO:0000313" key="3">
    <source>
        <dbReference type="Proteomes" id="UP000270046"/>
    </source>
</evidence>
<dbReference type="InterPro" id="IPR003961">
    <property type="entry name" value="FN3_dom"/>
</dbReference>
<dbReference type="KEGG" id="muh:HYN43_000630"/>
<accession>A0A494VRC1</accession>
<gene>
    <name evidence="2" type="ORF">HYN43_000630</name>
</gene>
<sequence>MKINIKNIAWLVLLLAAWGCSKKNEAYKELIKGGEKYYPGVISNANYRAGKLRTQLVWNPSPDPKIVKYKIYWNNKQDSLTVTAESHDPLDTVKVIIPNLVEGTYNFIVNSVDSEGHISIAKTINGVRVYGSVYAGGIFNRGYNADNPFTVDITTGLVKLNFNQITLDSVTINTKTIVTYINTAGQTKIALLKPEDSIVTINDFQFGTDVTYQSSYLPFRGAIDTFTVASPTLFPRVRRVGDITSLYIKNPGYTFQRGDNGTNKWGTPKDWQYNNNVLNQDGGKGGGWSWDGNGVIHFESKDWGGDGVNNGKVYQTITLPAGSYALDIETAGYGGNFNANEIVAVGNALPDITNIGSPLAIFRGDQNNLGGTHTLSFTLAATTTITFGWVVNTQNYTYVQFKGVKLRSL</sequence>
<dbReference type="InterPro" id="IPR032181">
    <property type="entry name" value="DUF5013"/>
</dbReference>